<name>A0A955LKT3_UNCKA</name>
<accession>A0A955LKT3</accession>
<dbReference type="Proteomes" id="UP000751518">
    <property type="component" value="Unassembled WGS sequence"/>
</dbReference>
<organism evidence="1 2">
    <name type="scientific">candidate division WWE3 bacterium</name>
    <dbReference type="NCBI Taxonomy" id="2053526"/>
    <lineage>
        <taxon>Bacteria</taxon>
        <taxon>Katanobacteria</taxon>
    </lineage>
</organism>
<evidence type="ECO:0000313" key="1">
    <source>
        <dbReference type="EMBL" id="MCA9392340.1"/>
    </source>
</evidence>
<reference evidence="1" key="1">
    <citation type="submission" date="2020-04" db="EMBL/GenBank/DDBJ databases">
        <authorList>
            <person name="Zhang T."/>
        </authorList>
    </citation>
    <scope>NUCLEOTIDE SEQUENCE</scope>
    <source>
        <strain evidence="1">HKST-UBA03</strain>
    </source>
</reference>
<evidence type="ECO:0000313" key="2">
    <source>
        <dbReference type="Proteomes" id="UP000751518"/>
    </source>
</evidence>
<sequence length="148" mass="16285">MTSELGLNAGIDPAKESQASVETEKKFKVKDIVRLRELLDGREPDRMSLRGYRNCEHMVSDAGKLTDNELGIDCDLPIGVSIESGSLQGWAYRLTFTSMTEGMAMLKSPPTEEGLEEGMRVAVEIPIKVAEEKVADFIEGCDVGYVLK</sequence>
<dbReference type="AlphaFoldDB" id="A0A955LKT3"/>
<protein>
    <submittedName>
        <fullName evidence="1">Uncharacterized protein</fullName>
    </submittedName>
</protein>
<gene>
    <name evidence="1" type="ORF">KC614_04015</name>
</gene>
<comment type="caution">
    <text evidence="1">The sequence shown here is derived from an EMBL/GenBank/DDBJ whole genome shotgun (WGS) entry which is preliminary data.</text>
</comment>
<proteinExistence type="predicted"/>
<dbReference type="EMBL" id="JAGQKZ010000041">
    <property type="protein sequence ID" value="MCA9392340.1"/>
    <property type="molecule type" value="Genomic_DNA"/>
</dbReference>
<reference evidence="1" key="2">
    <citation type="journal article" date="2021" name="Microbiome">
        <title>Successional dynamics and alternative stable states in a saline activated sludge microbial community over 9 years.</title>
        <authorList>
            <person name="Wang Y."/>
            <person name="Ye J."/>
            <person name="Ju F."/>
            <person name="Liu L."/>
            <person name="Boyd J.A."/>
            <person name="Deng Y."/>
            <person name="Parks D.H."/>
            <person name="Jiang X."/>
            <person name="Yin X."/>
            <person name="Woodcroft B.J."/>
            <person name="Tyson G.W."/>
            <person name="Hugenholtz P."/>
            <person name="Polz M.F."/>
            <person name="Zhang T."/>
        </authorList>
    </citation>
    <scope>NUCLEOTIDE SEQUENCE</scope>
    <source>
        <strain evidence="1">HKST-UBA03</strain>
    </source>
</reference>